<feature type="domain" description="PpiC" evidence="1">
    <location>
        <begin position="113"/>
        <end position="236"/>
    </location>
</feature>
<evidence type="ECO:0000259" key="1">
    <source>
        <dbReference type="Pfam" id="PF13145"/>
    </source>
</evidence>
<dbReference type="Proteomes" id="UP000019140">
    <property type="component" value="Unassembled WGS sequence"/>
</dbReference>
<keyword evidence="3" id="KW-1185">Reference proteome</keyword>
<reference evidence="2 3" key="1">
    <citation type="journal article" date="2014" name="Nature">
        <title>An environmental bacterial taxon with a large and distinct metabolic repertoire.</title>
        <authorList>
            <person name="Wilson M.C."/>
            <person name="Mori T."/>
            <person name="Ruckert C."/>
            <person name="Uria A.R."/>
            <person name="Helf M.J."/>
            <person name="Takada K."/>
            <person name="Gernert C."/>
            <person name="Steffens U.A."/>
            <person name="Heycke N."/>
            <person name="Schmitt S."/>
            <person name="Rinke C."/>
            <person name="Helfrich E.J."/>
            <person name="Brachmann A.O."/>
            <person name="Gurgui C."/>
            <person name="Wakimoto T."/>
            <person name="Kracht M."/>
            <person name="Crusemann M."/>
            <person name="Hentschel U."/>
            <person name="Abe I."/>
            <person name="Matsunaga S."/>
            <person name="Kalinowski J."/>
            <person name="Takeyama H."/>
            <person name="Piel J."/>
        </authorList>
    </citation>
    <scope>NUCLEOTIDE SEQUENCE [LARGE SCALE GENOMIC DNA]</scope>
    <source>
        <strain evidence="3">TSY2</strain>
    </source>
</reference>
<protein>
    <recommendedName>
        <fullName evidence="1">PpiC domain-containing protein</fullName>
    </recommendedName>
</protein>
<dbReference type="GO" id="GO:0003755">
    <property type="term" value="F:peptidyl-prolyl cis-trans isomerase activity"/>
    <property type="evidence" value="ECO:0007669"/>
    <property type="project" value="InterPro"/>
</dbReference>
<sequence>MKWIFLTVVKSPAVHFAVLGIIVSGLYTSLKPPDREIIHVTTQTIDALVQQRESIVPNLVTPEERQLLTQAHIEDEVLLREAYKRGFDKSNYRVRKQLLNLMRTSLSDVIPEPSSAQLRAFYHEHQARYRTSPSRSFDQVFFAFNSTEQPQDPAQFLKQLQRATGFASLGVYSPLGNTFSKVPFEFTAGTFGKPFARTVSELSLHTWHGPIESFRGIHYVRVTAAHDSELPPFEQIASALRTEYVLQKNRESQQQKIDGLMKHYKIVVE</sequence>
<dbReference type="InterPro" id="IPR000297">
    <property type="entry name" value="PPIase_PpiC"/>
</dbReference>
<accession>W4MF18</accession>
<evidence type="ECO:0000313" key="3">
    <source>
        <dbReference type="Proteomes" id="UP000019140"/>
    </source>
</evidence>
<dbReference type="AlphaFoldDB" id="W4MF18"/>
<name>W4MF18_9BACT</name>
<dbReference type="EMBL" id="AZHX01000264">
    <property type="protein sequence ID" value="ETX08247.1"/>
    <property type="molecule type" value="Genomic_DNA"/>
</dbReference>
<gene>
    <name evidence="2" type="ORF">ETSY2_06505</name>
</gene>
<dbReference type="HOGENOM" id="CLU_067345_0_0_7"/>
<evidence type="ECO:0000313" key="2">
    <source>
        <dbReference type="EMBL" id="ETX08247.1"/>
    </source>
</evidence>
<proteinExistence type="predicted"/>
<dbReference type="Pfam" id="PF13145">
    <property type="entry name" value="Rotamase_2"/>
    <property type="match status" value="1"/>
</dbReference>
<comment type="caution">
    <text evidence="2">The sequence shown here is derived from an EMBL/GenBank/DDBJ whole genome shotgun (WGS) entry which is preliminary data.</text>
</comment>
<organism evidence="2 3">
    <name type="scientific">Candidatus Entotheonella gemina</name>
    <dbReference type="NCBI Taxonomy" id="1429439"/>
    <lineage>
        <taxon>Bacteria</taxon>
        <taxon>Pseudomonadati</taxon>
        <taxon>Nitrospinota/Tectimicrobiota group</taxon>
        <taxon>Candidatus Tectimicrobiota</taxon>
        <taxon>Candidatus Entotheonellia</taxon>
        <taxon>Candidatus Entotheonellales</taxon>
        <taxon>Candidatus Entotheonellaceae</taxon>
        <taxon>Candidatus Entotheonella</taxon>
    </lineage>
</organism>